<comment type="function">
    <text evidence="24">Very long-chain specific acyl-CoA dehydrogenase is one of the acyl-CoA dehydrogenases that catalyze the first step of mitochondrial fatty acid beta-oxidation, an aerobic process breaking down fatty acids into acetyl-CoA and allowing the production of energy from fats. The first step of fatty acid beta-oxidation consists in the removal of one hydrogen from C-2 and C-3 of the straight-chain fatty acyl-CoA thioester, resulting in the formation of trans-2-enoyl-CoA. Among the different mitochondrial acyl-CoA dehydrogenases, very long-chain specific acyl-CoA dehydrogenase acts specifically on acyl-CoAs with saturated 12 to 24 carbons long primary chains.</text>
</comment>
<dbReference type="SUPFAM" id="SSF50156">
    <property type="entry name" value="PDZ domain-like"/>
    <property type="match status" value="1"/>
</dbReference>
<dbReference type="GO" id="GO:0017099">
    <property type="term" value="F:very-long-chain fatty acyl-CoA dehydrogenase activity"/>
    <property type="evidence" value="ECO:0007669"/>
    <property type="project" value="UniProtKB-EC"/>
</dbReference>
<evidence type="ECO:0000256" key="29">
    <source>
        <dbReference type="ARBA" id="ARBA00049038"/>
    </source>
</evidence>
<dbReference type="Pfam" id="PF00595">
    <property type="entry name" value="PDZ"/>
    <property type="match status" value="1"/>
</dbReference>
<evidence type="ECO:0000259" key="35">
    <source>
        <dbReference type="PROSITE" id="PS50106"/>
    </source>
</evidence>
<evidence type="ECO:0000259" key="37">
    <source>
        <dbReference type="PROSITE" id="PS50841"/>
    </source>
</evidence>
<evidence type="ECO:0000313" key="39">
    <source>
        <dbReference type="Proteomes" id="UP001497482"/>
    </source>
</evidence>
<dbReference type="InterPro" id="IPR015506">
    <property type="entry name" value="Dsh/Dvl-rel"/>
</dbReference>
<keyword evidence="12" id="KW-0999">Mitochondrion inner membrane</keyword>
<keyword evidence="17" id="KW-0007">Acetylation</keyword>
<dbReference type="SUPFAM" id="SSF47203">
    <property type="entry name" value="Acyl-CoA dehydrogenase C-terminal domain-like"/>
    <property type="match status" value="1"/>
</dbReference>
<keyword evidence="14" id="KW-0274">FAD</keyword>
<dbReference type="Pfam" id="PF02771">
    <property type="entry name" value="Acyl-CoA_dh_N"/>
    <property type="match status" value="1"/>
</dbReference>
<feature type="compositionally biased region" description="Pro residues" evidence="34">
    <location>
        <begin position="89"/>
        <end position="114"/>
    </location>
</feature>
<dbReference type="Pfam" id="PF21343">
    <property type="entry name" value="ACAD9-ACADV_C"/>
    <property type="match status" value="1"/>
</dbReference>
<proteinExistence type="inferred from homology"/>
<evidence type="ECO:0000256" key="26">
    <source>
        <dbReference type="ARBA" id="ARBA00047893"/>
    </source>
</evidence>
<dbReference type="PANTHER" id="PTHR10878:SF8">
    <property type="entry name" value="SEGMENT POLARITY PROTEIN DISHEVELLED HOMOLOG DVL-2"/>
    <property type="match status" value="1"/>
</dbReference>
<comment type="catalytic activity">
    <reaction evidence="32">
        <text>octadecanoyl-CoA + oxidized [electron-transfer flavoprotein] + H(+) = (2E)-octadecenoyl-CoA + reduced [electron-transfer flavoprotein]</text>
        <dbReference type="Rhea" id="RHEA:47240"/>
        <dbReference type="Rhea" id="RHEA-COMP:10685"/>
        <dbReference type="Rhea" id="RHEA-COMP:10686"/>
        <dbReference type="ChEBI" id="CHEBI:15378"/>
        <dbReference type="ChEBI" id="CHEBI:57394"/>
        <dbReference type="ChEBI" id="CHEBI:57692"/>
        <dbReference type="ChEBI" id="CHEBI:58307"/>
        <dbReference type="ChEBI" id="CHEBI:71412"/>
    </reaction>
    <physiologicalReaction direction="left-to-right" evidence="32">
        <dbReference type="Rhea" id="RHEA:47241"/>
    </physiologicalReaction>
</comment>
<comment type="catalytic activity">
    <reaction evidence="30">
        <text>a very-long-chain 2,3-saturated fatty acyl-CoA + oxidized [electron-transfer flavoprotein] + H(+) = a very-long-chain (2E)-enoyl-CoA + reduced [electron-transfer flavoprotein]</text>
        <dbReference type="Rhea" id="RHEA:19181"/>
        <dbReference type="Rhea" id="RHEA-COMP:10685"/>
        <dbReference type="Rhea" id="RHEA-COMP:10686"/>
        <dbReference type="ChEBI" id="CHEBI:15378"/>
        <dbReference type="ChEBI" id="CHEBI:57692"/>
        <dbReference type="ChEBI" id="CHEBI:58307"/>
        <dbReference type="ChEBI" id="CHEBI:83724"/>
        <dbReference type="ChEBI" id="CHEBI:83728"/>
        <dbReference type="EC" id="1.3.8.9"/>
    </reaction>
    <physiologicalReaction direction="left-to-right" evidence="30">
        <dbReference type="Rhea" id="RHEA:19182"/>
    </physiologicalReaction>
</comment>
<dbReference type="Pfam" id="PF00610">
    <property type="entry name" value="DEP"/>
    <property type="match status" value="1"/>
</dbReference>
<dbReference type="Gene3D" id="1.10.10.10">
    <property type="entry name" value="Winged helix-like DNA-binding domain superfamily/Winged helix DNA-binding domain"/>
    <property type="match status" value="1"/>
</dbReference>
<dbReference type="GO" id="GO:0050660">
    <property type="term" value="F:flavin adenine dinucleotide binding"/>
    <property type="evidence" value="ECO:0007669"/>
    <property type="project" value="InterPro"/>
</dbReference>
<dbReference type="InterPro" id="IPR001478">
    <property type="entry name" value="PDZ"/>
</dbReference>
<evidence type="ECO:0000256" key="3">
    <source>
        <dbReference type="ARBA" id="ARBA00004637"/>
    </source>
</evidence>
<feature type="compositionally biased region" description="Low complexity" evidence="34">
    <location>
        <begin position="183"/>
        <end position="199"/>
    </location>
</feature>
<evidence type="ECO:0000256" key="2">
    <source>
        <dbReference type="ARBA" id="ARBA00004496"/>
    </source>
</evidence>
<dbReference type="GO" id="GO:0005743">
    <property type="term" value="C:mitochondrial inner membrane"/>
    <property type="evidence" value="ECO:0007669"/>
    <property type="project" value="UniProtKB-SubCell"/>
</dbReference>
<evidence type="ECO:0000256" key="6">
    <source>
        <dbReference type="ARBA" id="ARBA00009347"/>
    </source>
</evidence>
<dbReference type="InterPro" id="IPR036390">
    <property type="entry name" value="WH_DNA-bd_sf"/>
</dbReference>
<dbReference type="InterPro" id="IPR000591">
    <property type="entry name" value="DEP_dom"/>
</dbReference>
<comment type="cofactor">
    <cofactor evidence="1">
        <name>FAD</name>
        <dbReference type="ChEBI" id="CHEBI:57692"/>
    </cofactor>
</comment>
<dbReference type="PROSITE" id="PS00072">
    <property type="entry name" value="ACYL_COA_DH_1"/>
    <property type="match status" value="1"/>
</dbReference>
<comment type="similarity">
    <text evidence="5">Belongs to the DSH family.</text>
</comment>
<dbReference type="InterPro" id="IPR013786">
    <property type="entry name" value="AcylCoA_DH/ox_N"/>
</dbReference>
<dbReference type="InterPro" id="IPR036388">
    <property type="entry name" value="WH-like_DNA-bd_sf"/>
</dbReference>
<evidence type="ECO:0000256" key="18">
    <source>
        <dbReference type="ARBA" id="ARBA00023002"/>
    </source>
</evidence>
<dbReference type="InterPro" id="IPR003351">
    <property type="entry name" value="Dishevelled_protein_dom"/>
</dbReference>
<dbReference type="InterPro" id="IPR029071">
    <property type="entry name" value="Ubiquitin-like_domsf"/>
</dbReference>
<keyword evidence="9" id="KW-0597">Phosphoprotein</keyword>
<dbReference type="InterPro" id="IPR024580">
    <property type="entry name" value="Dishevelled_C-dom"/>
</dbReference>
<dbReference type="Gene3D" id="2.40.110.10">
    <property type="entry name" value="Butyryl-CoA Dehydrogenase, subunit A, domain 2"/>
    <property type="match status" value="1"/>
</dbReference>
<evidence type="ECO:0000256" key="28">
    <source>
        <dbReference type="ARBA" id="ARBA00048086"/>
    </source>
</evidence>
<dbReference type="InterPro" id="IPR008339">
    <property type="entry name" value="Dishevelled_fam"/>
</dbReference>
<comment type="catalytic activity">
    <reaction evidence="27">
        <text>oxidized [electron-transfer flavoprotein] + hexadecanoyl-CoA + H(+) = (2E)-hexadecenoyl-CoA + reduced [electron-transfer flavoprotein]</text>
        <dbReference type="Rhea" id="RHEA:43448"/>
        <dbReference type="Rhea" id="RHEA-COMP:10685"/>
        <dbReference type="Rhea" id="RHEA-COMP:10686"/>
        <dbReference type="ChEBI" id="CHEBI:15378"/>
        <dbReference type="ChEBI" id="CHEBI:57379"/>
        <dbReference type="ChEBI" id="CHEBI:57692"/>
        <dbReference type="ChEBI" id="CHEBI:58307"/>
        <dbReference type="ChEBI" id="CHEBI:61526"/>
    </reaction>
    <physiologicalReaction direction="left-to-right" evidence="27">
        <dbReference type="Rhea" id="RHEA:43449"/>
    </physiologicalReaction>
</comment>
<comment type="catalytic activity">
    <reaction evidence="31">
        <text>eicosanoyl-CoA + oxidized [electron-transfer flavoprotein] + H(+) = (2E)-eicosenoyl-CoA + reduced [electron-transfer flavoprotein]</text>
        <dbReference type="Rhea" id="RHEA:47236"/>
        <dbReference type="Rhea" id="RHEA-COMP:10685"/>
        <dbReference type="Rhea" id="RHEA-COMP:10686"/>
        <dbReference type="ChEBI" id="CHEBI:15378"/>
        <dbReference type="ChEBI" id="CHEBI:57380"/>
        <dbReference type="ChEBI" id="CHEBI:57692"/>
        <dbReference type="ChEBI" id="CHEBI:58307"/>
        <dbReference type="ChEBI" id="CHEBI:74691"/>
    </reaction>
    <physiologicalReaction direction="left-to-right" evidence="31">
        <dbReference type="Rhea" id="RHEA:47237"/>
    </physiologicalReaction>
</comment>
<feature type="domain" description="PDZ" evidence="35">
    <location>
        <begin position="257"/>
        <end position="329"/>
    </location>
</feature>
<keyword evidence="18" id="KW-0560">Oxidoreductase</keyword>
<dbReference type="InterPro" id="IPR036034">
    <property type="entry name" value="PDZ_sf"/>
</dbReference>
<feature type="region of interest" description="Disordered" evidence="34">
    <location>
        <begin position="554"/>
        <end position="673"/>
    </location>
</feature>
<dbReference type="FunFam" id="1.20.140.10:FF:000008">
    <property type="entry name" value="acyl-CoA dehydrogenase family member 9, mitochondrial"/>
    <property type="match status" value="1"/>
</dbReference>
<comment type="catalytic activity">
    <reaction evidence="29">
        <text>tetradecanoyl-CoA + oxidized [electron-transfer flavoprotein] + H(+) = (2E)-tetradecenoyl-CoA + reduced [electron-transfer flavoprotein]</text>
        <dbReference type="Rhea" id="RHEA:47316"/>
        <dbReference type="Rhea" id="RHEA-COMP:10685"/>
        <dbReference type="Rhea" id="RHEA-COMP:10686"/>
        <dbReference type="ChEBI" id="CHEBI:15378"/>
        <dbReference type="ChEBI" id="CHEBI:57385"/>
        <dbReference type="ChEBI" id="CHEBI:57692"/>
        <dbReference type="ChEBI" id="CHEBI:58307"/>
        <dbReference type="ChEBI" id="CHEBI:61405"/>
    </reaction>
    <physiologicalReaction direction="left-to-right" evidence="29">
        <dbReference type="Rhea" id="RHEA:47317"/>
    </physiologicalReaction>
</comment>
<feature type="region of interest" description="Disordered" evidence="34">
    <location>
        <begin position="715"/>
        <end position="738"/>
    </location>
</feature>
<dbReference type="FunFam" id="1.20.140.10:FF:000017">
    <property type="entry name" value="very long-chain specific acyl-CoA dehydrogenase, mitochondrial"/>
    <property type="match status" value="1"/>
</dbReference>
<feature type="compositionally biased region" description="Basic and acidic residues" evidence="34">
    <location>
        <begin position="151"/>
        <end position="166"/>
    </location>
</feature>
<evidence type="ECO:0000256" key="19">
    <source>
        <dbReference type="ARBA" id="ARBA00023098"/>
    </source>
</evidence>
<keyword evidence="20" id="KW-0496">Mitochondrion</keyword>
<dbReference type="Pfam" id="PF00441">
    <property type="entry name" value="Acyl-CoA_dh_1"/>
    <property type="match status" value="1"/>
</dbReference>
<evidence type="ECO:0000256" key="4">
    <source>
        <dbReference type="ARBA" id="ARBA00005198"/>
    </source>
</evidence>
<evidence type="ECO:0000256" key="5">
    <source>
        <dbReference type="ARBA" id="ARBA00008735"/>
    </source>
</evidence>
<evidence type="ECO:0000256" key="17">
    <source>
        <dbReference type="ARBA" id="ARBA00022990"/>
    </source>
</evidence>
<keyword evidence="8" id="KW-0963">Cytoplasm</keyword>
<dbReference type="Gene3D" id="2.30.42.10">
    <property type="match status" value="1"/>
</dbReference>
<dbReference type="Pfam" id="PF02377">
    <property type="entry name" value="Dishevelled"/>
    <property type="match status" value="1"/>
</dbReference>
<dbReference type="InterPro" id="IPR049448">
    <property type="entry name" value="ACAD9/ACADV-like_C"/>
</dbReference>
<dbReference type="GO" id="GO:0060070">
    <property type="term" value="P:canonical Wnt signaling pathway"/>
    <property type="evidence" value="ECO:0007669"/>
    <property type="project" value="TreeGrafter"/>
</dbReference>
<evidence type="ECO:0000256" key="9">
    <source>
        <dbReference type="ARBA" id="ARBA00022553"/>
    </source>
</evidence>
<comment type="subcellular location">
    <subcellularLocation>
        <location evidence="2">Cytoplasm</location>
    </subcellularLocation>
    <subcellularLocation>
        <location evidence="3">Mitochondrion inner membrane</location>
        <topology evidence="3">Peripheral membrane protein</topology>
    </subcellularLocation>
</comment>
<protein>
    <recommendedName>
        <fullName evidence="23">Very long-chain specific acyl-CoA dehydrogenase, mitochondrial</fullName>
        <ecNumber evidence="22">1.3.8.9</ecNumber>
    </recommendedName>
</protein>
<keyword evidence="16" id="KW-0809">Transit peptide</keyword>
<dbReference type="InterPro" id="IPR006089">
    <property type="entry name" value="Acyl-CoA_DH_CS"/>
</dbReference>
<dbReference type="PROSITE" id="PS50841">
    <property type="entry name" value="DIX"/>
    <property type="match status" value="1"/>
</dbReference>
<dbReference type="PROSITE" id="PS00073">
    <property type="entry name" value="ACYL_COA_DH_2"/>
    <property type="match status" value="1"/>
</dbReference>
<evidence type="ECO:0000256" key="8">
    <source>
        <dbReference type="ARBA" id="ARBA00022490"/>
    </source>
</evidence>
<evidence type="ECO:0000259" key="36">
    <source>
        <dbReference type="PROSITE" id="PS50186"/>
    </source>
</evidence>
<dbReference type="Pfam" id="PF02770">
    <property type="entry name" value="Acyl-CoA_dh_M"/>
    <property type="match status" value="1"/>
</dbReference>
<evidence type="ECO:0000256" key="10">
    <source>
        <dbReference type="ARBA" id="ARBA00022630"/>
    </source>
</evidence>
<evidence type="ECO:0000256" key="27">
    <source>
        <dbReference type="ARBA" id="ARBA00047916"/>
    </source>
</evidence>
<feature type="compositionally biased region" description="Low complexity" evidence="34">
    <location>
        <begin position="573"/>
        <end position="589"/>
    </location>
</feature>
<evidence type="ECO:0000256" key="24">
    <source>
        <dbReference type="ARBA" id="ARBA00045422"/>
    </source>
</evidence>
<evidence type="ECO:0000256" key="12">
    <source>
        <dbReference type="ARBA" id="ARBA00022792"/>
    </source>
</evidence>
<name>A0AAV2KLY3_KNICA</name>
<dbReference type="CDD" id="cd04438">
    <property type="entry name" value="DEP_dishevelled"/>
    <property type="match status" value="1"/>
</dbReference>
<keyword evidence="15" id="KW-0276">Fatty acid metabolism</keyword>
<dbReference type="InterPro" id="IPR006091">
    <property type="entry name" value="Acyl-CoA_Oxase/DH_mid-dom"/>
</dbReference>
<keyword evidence="21" id="KW-0472">Membrane</keyword>
<comment type="pathway">
    <text evidence="4">Lipid metabolism; mitochondrial fatty acid beta-oxidation.</text>
</comment>
<evidence type="ECO:0000256" key="25">
    <source>
        <dbReference type="ARBA" id="ARBA00046812"/>
    </source>
</evidence>
<dbReference type="Gene3D" id="1.20.140.10">
    <property type="entry name" value="Butyryl-CoA Dehydrogenase, subunit A, domain 3"/>
    <property type="match status" value="2"/>
</dbReference>
<evidence type="ECO:0000256" key="23">
    <source>
        <dbReference type="ARBA" id="ARBA00040902"/>
    </source>
</evidence>
<keyword evidence="39" id="KW-1185">Reference proteome</keyword>
<dbReference type="PRINTS" id="PR01760">
    <property type="entry name" value="DISHEVELLED"/>
</dbReference>
<dbReference type="SMART" id="SM00228">
    <property type="entry name" value="PDZ"/>
    <property type="match status" value="1"/>
</dbReference>
<dbReference type="EMBL" id="OZ035841">
    <property type="protein sequence ID" value="CAL1590897.1"/>
    <property type="molecule type" value="Genomic_DNA"/>
</dbReference>
<dbReference type="PANTHER" id="PTHR10878">
    <property type="entry name" value="SEGMENT POLARITY PROTEIN DISHEVELLED"/>
    <property type="match status" value="1"/>
</dbReference>
<feature type="region of interest" description="Disordered" evidence="34">
    <location>
        <begin position="82"/>
        <end position="244"/>
    </location>
</feature>
<comment type="similarity">
    <text evidence="6">Belongs to the acyl-CoA dehydrogenase family.</text>
</comment>
<evidence type="ECO:0000256" key="11">
    <source>
        <dbReference type="ARBA" id="ARBA00022687"/>
    </source>
</evidence>
<feature type="domain" description="DEP" evidence="36">
    <location>
        <begin position="425"/>
        <end position="499"/>
    </location>
</feature>
<dbReference type="SUPFAM" id="SSF54236">
    <property type="entry name" value="Ubiquitin-like"/>
    <property type="match status" value="1"/>
</dbReference>
<dbReference type="GO" id="GO:0005829">
    <property type="term" value="C:cytosol"/>
    <property type="evidence" value="ECO:0007669"/>
    <property type="project" value="TreeGrafter"/>
</dbReference>
<dbReference type="SUPFAM" id="SSF56645">
    <property type="entry name" value="Acyl-CoA dehydrogenase NM domain-like"/>
    <property type="match status" value="1"/>
</dbReference>
<reference evidence="38 39" key="1">
    <citation type="submission" date="2024-04" db="EMBL/GenBank/DDBJ databases">
        <authorList>
            <person name="Waldvogel A.-M."/>
            <person name="Schoenle A."/>
        </authorList>
    </citation>
    <scope>NUCLEOTIDE SEQUENCE [LARGE SCALE GENOMIC DNA]</scope>
</reference>
<evidence type="ECO:0000256" key="31">
    <source>
        <dbReference type="ARBA" id="ARBA00049140"/>
    </source>
</evidence>
<keyword evidence="10" id="KW-0285">Flavoprotein</keyword>
<evidence type="ECO:0000256" key="13">
    <source>
        <dbReference type="ARBA" id="ARBA00022799"/>
    </source>
</evidence>
<dbReference type="InterPro" id="IPR001158">
    <property type="entry name" value="DIX"/>
</dbReference>
<dbReference type="InterPro" id="IPR037069">
    <property type="entry name" value="AcylCoA_DH/ox_N_sf"/>
</dbReference>
<dbReference type="PROSITE" id="PS50106">
    <property type="entry name" value="PDZ"/>
    <property type="match status" value="1"/>
</dbReference>
<dbReference type="InterPro" id="IPR038207">
    <property type="entry name" value="DIX_dom_sf"/>
</dbReference>
<comment type="catalytic activity">
    <reaction evidence="26">
        <text>dodecanoyl-CoA + oxidized [electron-transfer flavoprotein] + H(+) = (2E)-dodecenoyl-CoA + reduced [electron-transfer flavoprotein]</text>
        <dbReference type="Rhea" id="RHEA:47296"/>
        <dbReference type="Rhea" id="RHEA-COMP:10685"/>
        <dbReference type="Rhea" id="RHEA-COMP:10686"/>
        <dbReference type="ChEBI" id="CHEBI:15378"/>
        <dbReference type="ChEBI" id="CHEBI:57330"/>
        <dbReference type="ChEBI" id="CHEBI:57375"/>
        <dbReference type="ChEBI" id="CHEBI:57692"/>
        <dbReference type="ChEBI" id="CHEBI:58307"/>
    </reaction>
    <physiologicalReaction direction="left-to-right" evidence="26">
        <dbReference type="Rhea" id="RHEA:47297"/>
    </physiologicalReaction>
</comment>
<evidence type="ECO:0000256" key="33">
    <source>
        <dbReference type="PROSITE-ProRule" id="PRU00069"/>
    </source>
</evidence>
<comment type="subunit">
    <text evidence="25">Homodimer. Homodimerizes after import into the mitochondrion.</text>
</comment>
<evidence type="ECO:0000313" key="38">
    <source>
        <dbReference type="EMBL" id="CAL1590897.1"/>
    </source>
</evidence>
<dbReference type="CDD" id="cd06717">
    <property type="entry name" value="PDZ_Dishevelled-like"/>
    <property type="match status" value="1"/>
</dbReference>
<evidence type="ECO:0000256" key="15">
    <source>
        <dbReference type="ARBA" id="ARBA00022832"/>
    </source>
</evidence>
<dbReference type="InterPro" id="IPR036250">
    <property type="entry name" value="AcylCo_DH-like_C"/>
</dbReference>
<keyword evidence="19" id="KW-0443">Lipid metabolism</keyword>
<dbReference type="GO" id="GO:0006635">
    <property type="term" value="P:fatty acid beta-oxidation"/>
    <property type="evidence" value="ECO:0007669"/>
    <property type="project" value="UniProtKB-ARBA"/>
</dbReference>
<evidence type="ECO:0000256" key="16">
    <source>
        <dbReference type="ARBA" id="ARBA00022946"/>
    </source>
</evidence>
<dbReference type="InterPro" id="IPR009075">
    <property type="entry name" value="AcylCo_DH/oxidase_C"/>
</dbReference>
<dbReference type="Pfam" id="PF00778">
    <property type="entry name" value="DIX"/>
    <property type="match status" value="1"/>
</dbReference>
<keyword evidence="11 33" id="KW-0879">Wnt signaling pathway</keyword>
<dbReference type="Pfam" id="PF12316">
    <property type="entry name" value="Dsh_C"/>
    <property type="match status" value="1"/>
</dbReference>
<dbReference type="SMART" id="SM00021">
    <property type="entry name" value="DAX"/>
    <property type="match status" value="1"/>
</dbReference>
<evidence type="ECO:0000256" key="32">
    <source>
        <dbReference type="ARBA" id="ARBA00049224"/>
    </source>
</evidence>
<feature type="domain" description="DIX" evidence="37">
    <location>
        <begin position="1"/>
        <end position="82"/>
    </location>
</feature>
<dbReference type="GO" id="GO:0035556">
    <property type="term" value="P:intracellular signal transduction"/>
    <property type="evidence" value="ECO:0007669"/>
    <property type="project" value="InterPro"/>
</dbReference>
<keyword evidence="13" id="KW-0702">S-nitrosylation</keyword>
<evidence type="ECO:0000256" key="1">
    <source>
        <dbReference type="ARBA" id="ARBA00001974"/>
    </source>
</evidence>
<sequence length="1446" mass="156624">MAETKIIYHIDEEETPYLVKIPIAAENITLLDFKQVLNKPNYKFFFKSMDQDFGVVKEEISDDAAKLPCFNGRVVSWLVSSDGPAGDAPVPPIAPVETPPQPSPPPPPLPPPPVERTGGIGDSRPPSFHPNATGSVETLDDQTETESVVSFRRERPRHREGMDQHGPRMNGQTRMERHLAGYESSSTMMSSELETTSFCDSDDDDTMSRFSSATEQSTASRLLKRHRRRRKQRPPRLERASSFSSVTDSTMSLNIITVTLNMEKYNFLGISIVGQSNERGDGGIYIGSIMKGGAVAADGRIEPGDMLLQVNDINFENMSNDDAVRVLREIVHKPGPIILTVAKCWDPSPQGYFTLPRNEPIRPIDPAAWVSHSVAMTGAYPPYPGSSSLSTITSSSSVTETERFDDFNLSLHSDMASVAKAMASPESGLEVRDRMWLKITIPNAFLGSDVVEWLFHHIEGFTDRREARKYASNLLKAGFIRHTVNKITFSEQCYYVFGDLSDCENYMANLSLNDNDGSSGASDQDTLAPLPLPGASPWPMMHTFPYQPYPTHPYSSQPPPYHELTSYSYAPGSTGSQHSEGSRSSGSTRSEGERRRSSKGPGSTVGGGEKSPSGGLPDGCGDSRSGSGSESEYSTRSSIRRGHGSAAPSEHSHTSQRSSHHHRMPQAPHMSPYPPGILPYNPMMVMMVPQHPHPAMATAHALPHAQQMATASMHPALTPLPSNTPGGPPGAPPTRDLGSVPPELTASRQSFHLAMGNPSEFFVDVMVSRSQTLQTPQTDRRTAQDTKIMLLRNVSRSSALCSAALKGPSVLLGGQLQVGAVRGSQHARLYASQSAQAVLEKPAAVGADVVTKAETKAAPVESKSFAVNIFKGQIATPQVFPYPSALNEEQEEFLRELVGPCAKFFEEVNDPAKNDALEKVEDHTMQGLKEMGAFGLQVPADLGGLGLSNTQYARLVEIVGSHDLGVGITLGAHQSIGFKGILLFGNPAQKEKYLPKLATGEDLAAFCLTEPASGSDAASIKTTAVQSPCGTYFTLNGSKIWISNGGLAEIFTVFAKTPMKDPKTGEMKDKISAFIVERSFGGVTSGPPEKKMGIKASNTAEVYFDNVCVPADCLLGEVGSGFKVAMNILNNGRFGMAAALSGTMKGVITKAVDHAVNRTQFGSKIHTYGAIQEKLARMAMLHYVTESLAYMVSGNMDSGATEFQIEAAISKIFASEAAWIVTDECIQVMGGMGYMKDSGVERVMRDLRIFRIFEGTNDILRLFVALNGFQSAGNQLKALQKALKNPIGNAGLFAGELTKRVKRKAGLGTGLSLQGNIHPELAQSGDLAVQAIENFGAAVEELLIKHGKNIINEQFVLKRVADWAIDIYTMVVVLSRASRSLSQGQASAQHEKMLCDTWCIEAHERVMRDIKNMRSSESKQVFRNLKAVSTAMVENGGVVTMHPLGF</sequence>
<dbReference type="GO" id="GO:0005109">
    <property type="term" value="F:frizzled binding"/>
    <property type="evidence" value="ECO:0007669"/>
    <property type="project" value="TreeGrafter"/>
</dbReference>
<accession>A0AAV2KLY3</accession>
<evidence type="ECO:0000256" key="21">
    <source>
        <dbReference type="ARBA" id="ARBA00023136"/>
    </source>
</evidence>
<dbReference type="FunFam" id="1.10.540.10:FF:000001">
    <property type="entry name" value="Very long-chain-specific acyl-CoA dehydrogenase, mitochondrial"/>
    <property type="match status" value="1"/>
</dbReference>
<evidence type="ECO:0000256" key="34">
    <source>
        <dbReference type="SAM" id="MobiDB-lite"/>
    </source>
</evidence>
<dbReference type="PROSITE" id="PS50186">
    <property type="entry name" value="DEP"/>
    <property type="match status" value="1"/>
</dbReference>
<comment type="catalytic activity">
    <reaction evidence="28">
        <text>tetracosanoyl-CoA + oxidized [electron-transfer flavoprotein] + H(+) = (2E)-tetracosenoyl-CoA + reduced [electron-transfer flavoprotein]</text>
        <dbReference type="Rhea" id="RHEA:47232"/>
        <dbReference type="Rhea" id="RHEA-COMP:10685"/>
        <dbReference type="Rhea" id="RHEA-COMP:10686"/>
        <dbReference type="ChEBI" id="CHEBI:15378"/>
        <dbReference type="ChEBI" id="CHEBI:57692"/>
        <dbReference type="ChEBI" id="CHEBI:58307"/>
        <dbReference type="ChEBI" id="CHEBI:65052"/>
        <dbReference type="ChEBI" id="CHEBI:74693"/>
    </reaction>
    <physiologicalReaction direction="left-to-right" evidence="28">
        <dbReference type="Rhea" id="RHEA:47233"/>
    </physiologicalReaction>
</comment>
<dbReference type="Gene3D" id="2.40.240.130">
    <property type="match status" value="1"/>
</dbReference>
<evidence type="ECO:0000256" key="14">
    <source>
        <dbReference type="ARBA" id="ARBA00022827"/>
    </source>
</evidence>
<dbReference type="SUPFAM" id="SSF46785">
    <property type="entry name" value="Winged helix' DNA-binding domain"/>
    <property type="match status" value="1"/>
</dbReference>
<dbReference type="FunFam" id="2.40.240.130:FF:000001">
    <property type="entry name" value="Segment polarity protein dishevelled homolog DVL-1"/>
    <property type="match status" value="1"/>
</dbReference>
<dbReference type="InterPro" id="IPR009100">
    <property type="entry name" value="AcylCoA_DH/oxidase_NM_dom_sf"/>
</dbReference>
<evidence type="ECO:0000256" key="22">
    <source>
        <dbReference type="ARBA" id="ARBA00039034"/>
    </source>
</evidence>
<dbReference type="Proteomes" id="UP001497482">
    <property type="component" value="Chromosome 19"/>
</dbReference>
<dbReference type="SMART" id="SM00049">
    <property type="entry name" value="DEP"/>
    <property type="match status" value="1"/>
</dbReference>
<feature type="compositionally biased region" description="Low complexity" evidence="34">
    <location>
        <begin position="619"/>
        <end position="637"/>
    </location>
</feature>
<dbReference type="CDD" id="cd01161">
    <property type="entry name" value="VLCAD"/>
    <property type="match status" value="1"/>
</dbReference>
<gene>
    <name evidence="38" type="ORF">KC01_LOCUS20340</name>
</gene>
<dbReference type="FunFam" id="2.30.42.10:FF:000014">
    <property type="entry name" value="Segment polarity protein dishevelled homolog DVL-3"/>
    <property type="match status" value="1"/>
</dbReference>
<dbReference type="Gene3D" id="1.10.540.10">
    <property type="entry name" value="Acyl-CoA dehydrogenase/oxidase, N-terminal domain"/>
    <property type="match status" value="1"/>
</dbReference>
<evidence type="ECO:0000256" key="7">
    <source>
        <dbReference type="ARBA" id="ARBA00022473"/>
    </source>
</evidence>
<organism evidence="38 39">
    <name type="scientific">Knipowitschia caucasica</name>
    <name type="common">Caucasian dwarf goby</name>
    <name type="synonym">Pomatoschistus caucasicus</name>
    <dbReference type="NCBI Taxonomy" id="637954"/>
    <lineage>
        <taxon>Eukaryota</taxon>
        <taxon>Metazoa</taxon>
        <taxon>Chordata</taxon>
        <taxon>Craniata</taxon>
        <taxon>Vertebrata</taxon>
        <taxon>Euteleostomi</taxon>
        <taxon>Actinopterygii</taxon>
        <taxon>Neopterygii</taxon>
        <taxon>Teleostei</taxon>
        <taxon>Neoteleostei</taxon>
        <taxon>Acanthomorphata</taxon>
        <taxon>Gobiaria</taxon>
        <taxon>Gobiiformes</taxon>
        <taxon>Gobioidei</taxon>
        <taxon>Gobiidae</taxon>
        <taxon>Gobiinae</taxon>
        <taxon>Knipowitschia</taxon>
    </lineage>
</organism>
<keyword evidence="7" id="KW-0217">Developmental protein</keyword>
<dbReference type="FunFam" id="2.40.110.10:FF:000006">
    <property type="entry name" value="very long-chain specific acyl-CoA dehydrogenase, mitochondrial"/>
    <property type="match status" value="1"/>
</dbReference>
<dbReference type="FunFam" id="1.10.10.10:FF:000040">
    <property type="entry name" value="segment polarity protein dishevelled homolog DVL-3"/>
    <property type="match status" value="1"/>
</dbReference>
<evidence type="ECO:0000256" key="20">
    <source>
        <dbReference type="ARBA" id="ARBA00023128"/>
    </source>
</evidence>
<feature type="compositionally biased region" description="Basic residues" evidence="34">
    <location>
        <begin position="222"/>
        <end position="234"/>
    </location>
</feature>
<evidence type="ECO:0000256" key="30">
    <source>
        <dbReference type="ARBA" id="ARBA00049050"/>
    </source>
</evidence>
<dbReference type="InterPro" id="IPR046373">
    <property type="entry name" value="Acyl-CoA_Oxase/DH_mid-dom_sf"/>
</dbReference>
<dbReference type="EC" id="1.3.8.9" evidence="22"/>